<reference evidence="3" key="1">
    <citation type="submission" date="2007-03" db="EMBL/GenBank/DDBJ databases">
        <title>Complete sequence of Prosthecochloris vibrioformis DSM 265.</title>
        <authorList>
            <consortium name="US DOE Joint Genome Institute"/>
            <person name="Copeland A."/>
            <person name="Lucas S."/>
            <person name="Lapidus A."/>
            <person name="Barry K."/>
            <person name="Detter J.C."/>
            <person name="Glavina del Rio T."/>
            <person name="Hammon N."/>
            <person name="Israni S."/>
            <person name="Pitluck S."/>
            <person name="Schmutz J."/>
            <person name="Larimer F."/>
            <person name="Land M."/>
            <person name="Hauser L."/>
            <person name="Mikhailova N."/>
            <person name="Li T."/>
            <person name="Overmann J."/>
            <person name="Schuster S.C."/>
            <person name="Bryant D.A."/>
            <person name="Richardson P."/>
        </authorList>
    </citation>
    <scope>NUCLEOTIDE SEQUENCE [LARGE SCALE GENOMIC DNA]</scope>
    <source>
        <strain evidence="3">DSM 265</strain>
    </source>
</reference>
<sequence>MKILELRFKNLNSLYGEWLIDFADPEYVSNGIFALTGPTGAGKSTILDAICLALYGATPRLGKITGSGNEIMSRQTGECYAEVLFESRAGRFRCHWEQRRARKRAEGKLQDQEHQIADDATGKPIETKKSLVGAVIEEKTGMDFDRFTRSILLAQGGFDTFLKADVEQKSKILEQITGTEIYSDISRRVHERQRDEREKLNLLNAETSGIVILEPEQEADIQDDLTARQKQETELAAIAAETGRAMTWLNTIEGLKKEILSLTDEAAKLKTDTEAFKPERFKLEQATRAASLDGTYVSVTSLRKQQADDQMVLKTDEAALPEIETSANAQAETLQASEQFTLKAKEELKTAAPLIQKIRSLDQKISEQTKAVSEGADACAKEAAKVEIEKQTRVKELEKRTAAEKTLEAAELYLKENARDEWLISGLAGVEEQLGNLLTKQRETTQKEADLKKADTAIADSAKKLEEASGQCRLKKQELEIAGKNLQEGKDALSQLLGDKLLREYRAEKETLLREMAFIRKIEELEDHRAKLEDGKPCPLCGSTEHPFAEGNVRVPDEIEQKIKSLTRLIDKADEQEAAIKKLEQAETTARNNLNNSEKLETEAANNKKTAEKTLAELKDALTKLRAGFDELKLSVSGKLQPLGIIEIPESEVEALLESLKSRLKAWQEQAKLKIDIEKQIADINSEVKRLDAVIDTQVKALTEKRETLERLKKGVADGREERKQLYGDKKPDEEEARLNKAIADAEKAEKKSREMNTGLQQKLTTAKTHIEFLKKRTLQRTPELEKAEADFSAALTPAGFADEKSFLEARLPHEERESLSSRARELDNEGTELNARQKDQETRLAKEVAKKLTDKTLEELESGFKEYEGSLNELRNAVAGLKHKLSENTAAKERIKEKQTAIEAQKKECHRWERLHGLIGSADGKKYRNFAQGLTFELMVSHANRQLEKMTDRYLLIRDEQQPLELNVVDDYQGGEIRSTRNLSGGESFIVSLTLALGLSKMASRKVRVDSLFLDEGFGTLDEETLETALETLSGLQQDGKLIGVISHVPALKERISTRIAILPQSGGKSILKGPGCSSVKAGEERA</sequence>
<feature type="compositionally biased region" description="Basic and acidic residues" evidence="1">
    <location>
        <begin position="813"/>
        <end position="828"/>
    </location>
</feature>
<dbReference type="PANTHER" id="PTHR32114:SF2">
    <property type="entry name" value="ABC TRANSPORTER ABCH.3"/>
    <property type="match status" value="1"/>
</dbReference>
<protein>
    <submittedName>
        <fullName evidence="3">SMC domain protein</fullName>
    </submittedName>
</protein>
<dbReference type="Pfam" id="PF13558">
    <property type="entry name" value="SbcC_Walker_B"/>
    <property type="match status" value="1"/>
</dbReference>
<proteinExistence type="predicted"/>
<dbReference type="Gene3D" id="3.40.50.300">
    <property type="entry name" value="P-loop containing nucleotide triphosphate hydrolases"/>
    <property type="match status" value="2"/>
</dbReference>
<name>A4SF86_CHLPM</name>
<feature type="region of interest" description="Disordered" evidence="1">
    <location>
        <begin position="589"/>
        <end position="608"/>
    </location>
</feature>
<feature type="domain" description="Rad50/SbcC-type AAA" evidence="2">
    <location>
        <begin position="6"/>
        <end position="206"/>
    </location>
</feature>
<dbReference type="InterPro" id="IPR027417">
    <property type="entry name" value="P-loop_NTPase"/>
</dbReference>
<evidence type="ECO:0000256" key="1">
    <source>
        <dbReference type="SAM" id="MobiDB-lite"/>
    </source>
</evidence>
<dbReference type="OrthoDB" id="9795626at2"/>
<dbReference type="Pfam" id="PF13476">
    <property type="entry name" value="AAA_23"/>
    <property type="match status" value="1"/>
</dbReference>
<dbReference type="EMBL" id="CP000607">
    <property type="protein sequence ID" value="ABP37145.1"/>
    <property type="molecule type" value="Genomic_DNA"/>
</dbReference>
<feature type="region of interest" description="Disordered" evidence="1">
    <location>
        <begin position="813"/>
        <end position="843"/>
    </location>
</feature>
<dbReference type="GO" id="GO:0006302">
    <property type="term" value="P:double-strand break repair"/>
    <property type="evidence" value="ECO:0007669"/>
    <property type="project" value="InterPro"/>
</dbReference>
<dbReference type="STRING" id="290318.Cvib_1131"/>
<accession>A4SF86</accession>
<gene>
    <name evidence="3" type="ordered locus">Cvib_1131</name>
</gene>
<dbReference type="GO" id="GO:0016887">
    <property type="term" value="F:ATP hydrolysis activity"/>
    <property type="evidence" value="ECO:0007669"/>
    <property type="project" value="InterPro"/>
</dbReference>
<dbReference type="eggNOG" id="COG0419">
    <property type="taxonomic scope" value="Bacteria"/>
</dbReference>
<evidence type="ECO:0000313" key="3">
    <source>
        <dbReference type="EMBL" id="ABP37145.1"/>
    </source>
</evidence>
<dbReference type="SUPFAM" id="SSF52540">
    <property type="entry name" value="P-loop containing nucleoside triphosphate hydrolases"/>
    <property type="match status" value="1"/>
</dbReference>
<dbReference type="InterPro" id="IPR038729">
    <property type="entry name" value="Rad50/SbcC_AAA"/>
</dbReference>
<organism evidence="3">
    <name type="scientific">Chlorobium phaeovibrioides (strain DSM 265 / 1930)</name>
    <name type="common">Prosthecochloris vibrioformis (strain DSM 265)</name>
    <dbReference type="NCBI Taxonomy" id="290318"/>
    <lineage>
        <taxon>Bacteria</taxon>
        <taxon>Pseudomonadati</taxon>
        <taxon>Chlorobiota</taxon>
        <taxon>Chlorobiia</taxon>
        <taxon>Chlorobiales</taxon>
        <taxon>Chlorobiaceae</taxon>
        <taxon>Chlorobium/Pelodictyon group</taxon>
        <taxon>Chlorobium</taxon>
    </lineage>
</organism>
<dbReference type="PANTHER" id="PTHR32114">
    <property type="entry name" value="ABC TRANSPORTER ABCH.3"/>
    <property type="match status" value="1"/>
</dbReference>
<dbReference type="KEGG" id="pvi:Cvib_1131"/>
<dbReference type="AlphaFoldDB" id="A4SF86"/>
<dbReference type="HOGENOM" id="CLU_004785_1_0_10"/>
<evidence type="ECO:0000259" key="2">
    <source>
        <dbReference type="Pfam" id="PF13476"/>
    </source>
</evidence>